<dbReference type="RefSeq" id="WP_177201188.1">
    <property type="nucleotide sequence ID" value="NZ_FOOU01000010.1"/>
</dbReference>
<dbReference type="PANTHER" id="PTHR35176">
    <property type="entry name" value="HEME OXYGENASE HI_0854-RELATED"/>
    <property type="match status" value="1"/>
</dbReference>
<dbReference type="AlphaFoldDB" id="A0A1I2TIX0"/>
<dbReference type="InterPro" id="IPR052019">
    <property type="entry name" value="F420H2_bilvrd_red/Heme_oxyg"/>
</dbReference>
<keyword evidence="1" id="KW-0560">Oxidoreductase</keyword>
<dbReference type="Gene3D" id="2.30.110.10">
    <property type="entry name" value="Electron Transport, Fmn-binding Protein, Chain A"/>
    <property type="match status" value="1"/>
</dbReference>
<dbReference type="InterPro" id="IPR011576">
    <property type="entry name" value="Pyridox_Oxase_N"/>
</dbReference>
<dbReference type="PIRSF" id="PIRSF004633">
    <property type="entry name" value="UCP_PLP_oxd"/>
    <property type="match status" value="1"/>
</dbReference>
<keyword evidence="4" id="KW-1185">Reference proteome</keyword>
<evidence type="ECO:0000256" key="1">
    <source>
        <dbReference type="ARBA" id="ARBA00023002"/>
    </source>
</evidence>
<dbReference type="Pfam" id="PF01243">
    <property type="entry name" value="PNPOx_N"/>
    <property type="match status" value="1"/>
</dbReference>
<proteinExistence type="predicted"/>
<evidence type="ECO:0000259" key="2">
    <source>
        <dbReference type="Pfam" id="PF01243"/>
    </source>
</evidence>
<dbReference type="InterPro" id="IPR012349">
    <property type="entry name" value="Split_barrel_FMN-bd"/>
</dbReference>
<dbReference type="GO" id="GO:0070967">
    <property type="term" value="F:coenzyme F420 binding"/>
    <property type="evidence" value="ECO:0007669"/>
    <property type="project" value="TreeGrafter"/>
</dbReference>
<dbReference type="GO" id="GO:0016627">
    <property type="term" value="F:oxidoreductase activity, acting on the CH-CH group of donors"/>
    <property type="evidence" value="ECO:0007669"/>
    <property type="project" value="TreeGrafter"/>
</dbReference>
<evidence type="ECO:0000313" key="3">
    <source>
        <dbReference type="EMBL" id="SFG64813.1"/>
    </source>
</evidence>
<gene>
    <name evidence="3" type="ORF">SAMN05216175_11080</name>
</gene>
<dbReference type="EMBL" id="FOOU01000010">
    <property type="protein sequence ID" value="SFG64813.1"/>
    <property type="molecule type" value="Genomic_DNA"/>
</dbReference>
<evidence type="ECO:0000313" key="4">
    <source>
        <dbReference type="Proteomes" id="UP000198623"/>
    </source>
</evidence>
<organism evidence="3 4">
    <name type="scientific">Neptunomonas qingdaonensis</name>
    <dbReference type="NCBI Taxonomy" id="1045558"/>
    <lineage>
        <taxon>Bacteria</taxon>
        <taxon>Pseudomonadati</taxon>
        <taxon>Pseudomonadota</taxon>
        <taxon>Gammaproteobacteria</taxon>
        <taxon>Oceanospirillales</taxon>
        <taxon>Oceanospirillaceae</taxon>
        <taxon>Neptunomonas</taxon>
    </lineage>
</organism>
<dbReference type="STRING" id="1045558.SAMN05216175_11080"/>
<name>A0A1I2TIX0_9GAMM</name>
<protein>
    <recommendedName>
        <fullName evidence="2">Pyridoxamine 5'-phosphate oxidase N-terminal domain-containing protein</fullName>
    </recommendedName>
</protein>
<reference evidence="4" key="1">
    <citation type="submission" date="2016-10" db="EMBL/GenBank/DDBJ databases">
        <authorList>
            <person name="Varghese N."/>
            <person name="Submissions S."/>
        </authorList>
    </citation>
    <scope>NUCLEOTIDE SEQUENCE [LARGE SCALE GENOMIC DNA]</scope>
    <source>
        <strain evidence="4">CGMCC 1.10971</strain>
    </source>
</reference>
<sequence>MNDEETKHLKDCMALLNTSKTLQIATVDSQGVPHISYAPFVRQGEHFFIYVSQLASHTEYLQQTPKAGLMIIRDEALSQNLFARERVIVDADVEMLDQVANVTVLDSMEASLGGTVGLLRNLPDFLLFKLSAGNARYIAGFGKAFQLDLQKMELAHVSGEKLAGRSRY</sequence>
<dbReference type="InterPro" id="IPR014419">
    <property type="entry name" value="HutZ"/>
</dbReference>
<accession>A0A1I2TIX0</accession>
<feature type="domain" description="Pyridoxamine 5'-phosphate oxidase N-terminal" evidence="2">
    <location>
        <begin position="12"/>
        <end position="137"/>
    </location>
</feature>
<dbReference type="PANTHER" id="PTHR35176:SF6">
    <property type="entry name" value="HEME OXYGENASE HI_0854-RELATED"/>
    <property type="match status" value="1"/>
</dbReference>
<dbReference type="SUPFAM" id="SSF50475">
    <property type="entry name" value="FMN-binding split barrel"/>
    <property type="match status" value="1"/>
</dbReference>
<dbReference type="Proteomes" id="UP000198623">
    <property type="component" value="Unassembled WGS sequence"/>
</dbReference>
<dbReference type="GO" id="GO:0005829">
    <property type="term" value="C:cytosol"/>
    <property type="evidence" value="ECO:0007669"/>
    <property type="project" value="TreeGrafter"/>
</dbReference>